<comment type="caution">
    <text evidence="2">The sequence shown here is derived from an EMBL/GenBank/DDBJ whole genome shotgun (WGS) entry which is preliminary data.</text>
</comment>
<keyword evidence="3" id="KW-1185">Reference proteome</keyword>
<evidence type="ECO:0000313" key="2">
    <source>
        <dbReference type="EMBL" id="GIY98144.1"/>
    </source>
</evidence>
<reference evidence="2 3" key="1">
    <citation type="submission" date="2021-06" db="EMBL/GenBank/DDBJ databases">
        <title>Caerostris extrusa draft genome.</title>
        <authorList>
            <person name="Kono N."/>
            <person name="Arakawa K."/>
        </authorList>
    </citation>
    <scope>NUCLEOTIDE SEQUENCE [LARGE SCALE GENOMIC DNA]</scope>
</reference>
<organism evidence="2 3">
    <name type="scientific">Caerostris extrusa</name>
    <name type="common">Bark spider</name>
    <name type="synonym">Caerostris bankana</name>
    <dbReference type="NCBI Taxonomy" id="172846"/>
    <lineage>
        <taxon>Eukaryota</taxon>
        <taxon>Metazoa</taxon>
        <taxon>Ecdysozoa</taxon>
        <taxon>Arthropoda</taxon>
        <taxon>Chelicerata</taxon>
        <taxon>Arachnida</taxon>
        <taxon>Araneae</taxon>
        <taxon>Araneomorphae</taxon>
        <taxon>Entelegynae</taxon>
        <taxon>Araneoidea</taxon>
        <taxon>Araneidae</taxon>
        <taxon>Caerostris</taxon>
    </lineage>
</organism>
<evidence type="ECO:0000313" key="3">
    <source>
        <dbReference type="Proteomes" id="UP001054945"/>
    </source>
</evidence>
<feature type="compositionally biased region" description="Basic and acidic residues" evidence="1">
    <location>
        <begin position="77"/>
        <end position="91"/>
    </location>
</feature>
<evidence type="ECO:0000256" key="1">
    <source>
        <dbReference type="SAM" id="MobiDB-lite"/>
    </source>
</evidence>
<accession>A0AAV4XVZ8</accession>
<feature type="region of interest" description="Disordered" evidence="1">
    <location>
        <begin position="68"/>
        <end position="91"/>
    </location>
</feature>
<gene>
    <name evidence="2" type="ORF">CEXT_792711</name>
</gene>
<proteinExistence type="predicted"/>
<dbReference type="Proteomes" id="UP001054945">
    <property type="component" value="Unassembled WGS sequence"/>
</dbReference>
<evidence type="ECO:0008006" key="4">
    <source>
        <dbReference type="Google" id="ProtNLM"/>
    </source>
</evidence>
<dbReference type="EMBL" id="BPLR01018263">
    <property type="protein sequence ID" value="GIY98144.1"/>
    <property type="molecule type" value="Genomic_DNA"/>
</dbReference>
<dbReference type="AlphaFoldDB" id="A0AAV4XVZ8"/>
<name>A0AAV4XVZ8_CAEEX</name>
<protein>
    <recommendedName>
        <fullName evidence="4">Ycf15</fullName>
    </recommendedName>
</protein>
<sequence length="91" mass="10713">MKEIFLSLWNVFISPNNKKQQRNLSPLILRANLSQSWEINCCSRIETGESDIWRNIFSPVSHPAFTFRSQNYSGQDTNREDSPIRRNIVRD</sequence>